<dbReference type="EMBL" id="LT635760">
    <property type="protein sequence ID" value="SGZ55793.1"/>
    <property type="molecule type" value="Genomic_DNA"/>
</dbReference>
<gene>
    <name evidence="2" type="ORF">SAMEA4029010_CIC11G00000000489</name>
</gene>
<dbReference type="InterPro" id="IPR016137">
    <property type="entry name" value="RGS"/>
</dbReference>
<dbReference type="AlphaFoldDB" id="A0A1L0BWR7"/>
<organism evidence="2 3">
    <name type="scientific">Sungouiella intermedia</name>
    <dbReference type="NCBI Taxonomy" id="45354"/>
    <lineage>
        <taxon>Eukaryota</taxon>
        <taxon>Fungi</taxon>
        <taxon>Dikarya</taxon>
        <taxon>Ascomycota</taxon>
        <taxon>Saccharomycotina</taxon>
        <taxon>Pichiomycetes</taxon>
        <taxon>Metschnikowiaceae</taxon>
        <taxon>Sungouiella</taxon>
    </lineage>
</organism>
<keyword evidence="3" id="KW-1185">Reference proteome</keyword>
<dbReference type="InterPro" id="IPR044926">
    <property type="entry name" value="RGS_subdomain_2"/>
</dbReference>
<dbReference type="SUPFAM" id="SSF48097">
    <property type="entry name" value="Regulator of G-protein signaling, RGS"/>
    <property type="match status" value="1"/>
</dbReference>
<reference evidence="2 3" key="1">
    <citation type="submission" date="2016-10" db="EMBL/GenBank/DDBJ databases">
        <authorList>
            <person name="de Groot N.N."/>
        </authorList>
    </citation>
    <scope>NUCLEOTIDE SEQUENCE [LARGE SCALE GENOMIC DNA]</scope>
    <source>
        <strain evidence="2 3">CBS 141442</strain>
    </source>
</reference>
<dbReference type="Pfam" id="PF00615">
    <property type="entry name" value="RGS"/>
    <property type="match status" value="1"/>
</dbReference>
<dbReference type="Gene3D" id="1.10.167.10">
    <property type="entry name" value="Regulator of G-protein Signalling 4, domain 2"/>
    <property type="match status" value="1"/>
</dbReference>
<dbReference type="InterPro" id="IPR036305">
    <property type="entry name" value="RGS_sf"/>
</dbReference>
<protein>
    <submittedName>
        <fullName evidence="2">CIC11C00000000489</fullName>
    </submittedName>
</protein>
<proteinExistence type="predicted"/>
<evidence type="ECO:0000313" key="3">
    <source>
        <dbReference type="Proteomes" id="UP000182334"/>
    </source>
</evidence>
<name>A0A1L0BWR7_9ASCO</name>
<accession>A0A1L0BWR7</accession>
<dbReference type="CDD" id="cd07440">
    <property type="entry name" value="RGS"/>
    <property type="match status" value="1"/>
</dbReference>
<dbReference type="Proteomes" id="UP000182334">
    <property type="component" value="Chromosome V"/>
</dbReference>
<dbReference type="OrthoDB" id="10266999at2759"/>
<feature type="domain" description="RGS" evidence="1">
    <location>
        <begin position="32"/>
        <end position="140"/>
    </location>
</feature>
<sequence length="282" mass="32626">MDDFNFPKHYTIPTLDEIISPNTYLTDCGPYNRGSFVQFLSNSHCMENLEFVVELDRFLANMAQLSSDLICDDMIRQNNRLLHQWSVIYKVFLKEDAIKEINISFKTRSDLCGEVLPNQKQLMNIRGLICELLLDSFNEFISYTREVTNDRTTRRRRLEIVPPEFKTLPVFHAEEIPRVLYEHVPRSLASNSLSEQQKSELSAQWDRALEQFEQNMVQVNSGSDLSLELPRSRTALAGTISTRTSSRGSSIGSIVDNLKDYSGWKTVKKLRFRRSSNEQDVQ</sequence>
<evidence type="ECO:0000259" key="1">
    <source>
        <dbReference type="Pfam" id="PF00615"/>
    </source>
</evidence>
<evidence type="ECO:0000313" key="2">
    <source>
        <dbReference type="EMBL" id="SGZ55793.1"/>
    </source>
</evidence>